<comment type="caution">
    <text evidence="1">The sequence shown here is derived from an EMBL/GenBank/DDBJ whole genome shotgun (WGS) entry which is preliminary data.</text>
</comment>
<gene>
    <name evidence="1" type="ORF">CWN50_36110</name>
</gene>
<feature type="non-terminal residue" evidence="1">
    <location>
        <position position="31"/>
    </location>
</feature>
<dbReference type="AlphaFoldDB" id="A0A2J4P9R6"/>
<dbReference type="EMBL" id="PIDS01002283">
    <property type="protein sequence ID" value="PLL15567.1"/>
    <property type="molecule type" value="Genomic_DNA"/>
</dbReference>
<dbReference type="SUPFAM" id="SSF51735">
    <property type="entry name" value="NAD(P)-binding Rossmann-fold domains"/>
    <property type="match status" value="1"/>
</dbReference>
<dbReference type="InterPro" id="IPR036291">
    <property type="entry name" value="NAD(P)-bd_dom_sf"/>
</dbReference>
<proteinExistence type="predicted"/>
<reference evidence="1 2" key="1">
    <citation type="submission" date="2017-11" db="EMBL/GenBank/DDBJ databases">
        <authorList>
            <person name="Han C.G."/>
        </authorList>
    </citation>
    <scope>NUCLEOTIDE SEQUENCE [LARGE SCALE GENOMIC DNA]</scope>
    <source>
        <strain evidence="1 2">A11</strain>
    </source>
</reference>
<name>A0A2J4P9R6_9ENTR</name>
<organism evidence="1 2">
    <name type="scientific">Klebsiella michiganensis</name>
    <dbReference type="NCBI Taxonomy" id="1134687"/>
    <lineage>
        <taxon>Bacteria</taxon>
        <taxon>Pseudomonadati</taxon>
        <taxon>Pseudomonadota</taxon>
        <taxon>Gammaproteobacteria</taxon>
        <taxon>Enterobacterales</taxon>
        <taxon>Enterobacteriaceae</taxon>
        <taxon>Klebsiella/Raoultella group</taxon>
        <taxon>Klebsiella</taxon>
    </lineage>
</organism>
<protein>
    <recommendedName>
        <fullName evidence="3">Precorrin-2 dehydrogenase</fullName>
    </recommendedName>
</protein>
<reference evidence="1 2" key="2">
    <citation type="submission" date="2018-01" db="EMBL/GenBank/DDBJ databases">
        <title>Genomic study of Klebsiella pneumoniae.</title>
        <authorList>
            <person name="Yang Y."/>
            <person name="Bicalho R."/>
        </authorList>
    </citation>
    <scope>NUCLEOTIDE SEQUENCE [LARGE SCALE GENOMIC DNA]</scope>
    <source>
        <strain evidence="1 2">A11</strain>
    </source>
</reference>
<sequence>MDHLPIFCQLRDRDCLLVGGGDVAERKARLL</sequence>
<dbReference type="Proteomes" id="UP000234505">
    <property type="component" value="Unassembled WGS sequence"/>
</dbReference>
<accession>A0A2J4P9R6</accession>
<dbReference type="Gene3D" id="3.40.50.720">
    <property type="entry name" value="NAD(P)-binding Rossmann-like Domain"/>
    <property type="match status" value="1"/>
</dbReference>
<dbReference type="Pfam" id="PF13241">
    <property type="entry name" value="NAD_binding_7"/>
    <property type="match status" value="1"/>
</dbReference>
<evidence type="ECO:0000313" key="1">
    <source>
        <dbReference type="EMBL" id="PLL15567.1"/>
    </source>
</evidence>
<evidence type="ECO:0008006" key="3">
    <source>
        <dbReference type="Google" id="ProtNLM"/>
    </source>
</evidence>
<evidence type="ECO:0000313" key="2">
    <source>
        <dbReference type="Proteomes" id="UP000234505"/>
    </source>
</evidence>